<reference evidence="2 3" key="1">
    <citation type="journal article" date="2020" name="Int. J. Syst. Evol. Microbiol.">
        <title>Description of Erysipelothrix piscisicarius sp. nov., an emergent fish pathogen, and assessment of virulence using a tiger barb (Puntigrus tetrazona) infection model.</title>
        <authorList>
            <person name="Pomaranski E.K."/>
            <person name="Griffin M.J."/>
            <person name="Camus A.C."/>
            <person name="Armwood A.R."/>
            <person name="Shelley J."/>
            <person name="Waldbieser G.C."/>
            <person name="LaFrentz B.R."/>
            <person name="Garcia J.C."/>
            <person name="Yanong R."/>
            <person name="Soto E."/>
        </authorList>
    </citation>
    <scope>NUCLEOTIDE SEQUENCE [LARGE SCALE GENOMIC DNA]</scope>
    <source>
        <strain evidence="2 3">15TAL0474</strain>
    </source>
</reference>
<keyword evidence="1" id="KW-1133">Transmembrane helix</keyword>
<accession>A0A3S8RLX6</accession>
<name>A0A3S8RLX6_9FIRM</name>
<dbReference type="Proteomes" id="UP000278804">
    <property type="component" value="Chromosome"/>
</dbReference>
<feature type="transmembrane region" description="Helical" evidence="1">
    <location>
        <begin position="84"/>
        <end position="109"/>
    </location>
</feature>
<keyword evidence="1" id="KW-0472">Membrane</keyword>
<dbReference type="PROSITE" id="PS51257">
    <property type="entry name" value="PROKAR_LIPOPROTEIN"/>
    <property type="match status" value="1"/>
</dbReference>
<gene>
    <name evidence="2" type="ORF">EEI45_03020</name>
</gene>
<protein>
    <submittedName>
        <fullName evidence="2">Uncharacterized protein</fullName>
    </submittedName>
</protein>
<dbReference type="KEGG" id="eri:EEI45_03020"/>
<evidence type="ECO:0000313" key="2">
    <source>
        <dbReference type="EMBL" id="AZK43887.1"/>
    </source>
</evidence>
<feature type="transmembrane region" description="Helical" evidence="1">
    <location>
        <begin position="115"/>
        <end position="136"/>
    </location>
</feature>
<evidence type="ECO:0000313" key="3">
    <source>
        <dbReference type="Proteomes" id="UP000278804"/>
    </source>
</evidence>
<proteinExistence type="predicted"/>
<dbReference type="AlphaFoldDB" id="A0A3S8RLX6"/>
<dbReference type="EMBL" id="CP034234">
    <property type="protein sequence ID" value="AZK43887.1"/>
    <property type="molecule type" value="Genomic_DNA"/>
</dbReference>
<feature type="transmembrane region" description="Helical" evidence="1">
    <location>
        <begin position="44"/>
        <end position="63"/>
    </location>
</feature>
<organism evidence="2 3">
    <name type="scientific">Erysipelothrix piscisicarius</name>
    <dbReference type="NCBI Taxonomy" id="2485784"/>
    <lineage>
        <taxon>Bacteria</taxon>
        <taxon>Bacillati</taxon>
        <taxon>Bacillota</taxon>
        <taxon>Erysipelotrichia</taxon>
        <taxon>Erysipelotrichales</taxon>
        <taxon>Erysipelotrichaceae</taxon>
        <taxon>Erysipelothrix</taxon>
    </lineage>
</organism>
<keyword evidence="3" id="KW-1185">Reference proteome</keyword>
<sequence>MVNWKKYRFFLLNLLLILSCITKNVADSSQIEHLIFKIPSSNFTLMKLCASLLVSIFNILYVFDFLTPYLDVETNIKIRKKEKYYYFIFEKLIFSIITIFTTNSLFIYFVQADSLGVFIHLEYYLLLCLFGIMFLYNKKNSHITFFVSLVAMIAYRLI</sequence>
<keyword evidence="1" id="KW-0812">Transmembrane</keyword>
<evidence type="ECO:0000256" key="1">
    <source>
        <dbReference type="SAM" id="Phobius"/>
    </source>
</evidence>